<evidence type="ECO:0000256" key="12">
    <source>
        <dbReference type="ARBA" id="ARBA00023214"/>
    </source>
</evidence>
<comment type="subunit">
    <text evidence="3">Homodimer.</text>
</comment>
<dbReference type="InterPro" id="IPR046342">
    <property type="entry name" value="CBS_dom_sf"/>
</dbReference>
<keyword evidence="19" id="KW-1185">Reference proteome</keyword>
<evidence type="ECO:0000256" key="9">
    <source>
        <dbReference type="ARBA" id="ARBA00023122"/>
    </source>
</evidence>
<dbReference type="InterPro" id="IPR050368">
    <property type="entry name" value="ClC-type_chloride_channel"/>
</dbReference>
<dbReference type="SUPFAM" id="SSF81340">
    <property type="entry name" value="Clc chloride channel"/>
    <property type="match status" value="1"/>
</dbReference>
<evidence type="ECO:0000256" key="4">
    <source>
        <dbReference type="ARBA" id="ARBA00022448"/>
    </source>
</evidence>
<feature type="non-terminal residue" evidence="18">
    <location>
        <position position="1"/>
    </location>
</feature>
<evidence type="ECO:0000256" key="2">
    <source>
        <dbReference type="ARBA" id="ARBA00009476"/>
    </source>
</evidence>
<keyword evidence="13" id="KW-0407">Ion channel</keyword>
<evidence type="ECO:0000256" key="1">
    <source>
        <dbReference type="ARBA" id="ARBA00004141"/>
    </source>
</evidence>
<dbReference type="GO" id="GO:0009507">
    <property type="term" value="C:chloroplast"/>
    <property type="evidence" value="ECO:0007669"/>
    <property type="project" value="TreeGrafter"/>
</dbReference>
<dbReference type="InterPro" id="IPR000644">
    <property type="entry name" value="CBS_dom"/>
</dbReference>
<dbReference type="Gene3D" id="3.10.580.10">
    <property type="entry name" value="CBS-domain"/>
    <property type="match status" value="1"/>
</dbReference>
<name>A0A843XJ71_COLES</name>
<keyword evidence="8 15" id="KW-0406">Ion transport</keyword>
<dbReference type="Gene3D" id="1.10.3080.10">
    <property type="entry name" value="Clc chloride channel"/>
    <property type="match status" value="1"/>
</dbReference>
<dbReference type="FunFam" id="1.10.3080.10:FF:000008">
    <property type="entry name" value="Chloride channel protein"/>
    <property type="match status" value="1"/>
</dbReference>
<feature type="compositionally biased region" description="Basic and acidic residues" evidence="16">
    <location>
        <begin position="622"/>
        <end position="631"/>
    </location>
</feature>
<evidence type="ECO:0000256" key="15">
    <source>
        <dbReference type="RuleBase" id="RU361221"/>
    </source>
</evidence>
<comment type="caution">
    <text evidence="18">The sequence shown here is derived from an EMBL/GenBank/DDBJ whole genome shotgun (WGS) entry which is preliminary data.</text>
</comment>
<dbReference type="CDD" id="cd04592">
    <property type="entry name" value="CBS_pair_voltage-gated_CLC_euk_bac"/>
    <property type="match status" value="1"/>
</dbReference>
<dbReference type="Proteomes" id="UP000652761">
    <property type="component" value="Unassembled WGS sequence"/>
</dbReference>
<dbReference type="GO" id="GO:0034707">
    <property type="term" value="C:chloride channel complex"/>
    <property type="evidence" value="ECO:0007669"/>
    <property type="project" value="UniProtKB-KW"/>
</dbReference>
<protein>
    <recommendedName>
        <fullName evidence="15">Chloride channel protein</fullName>
    </recommendedName>
</protein>
<evidence type="ECO:0000256" key="13">
    <source>
        <dbReference type="ARBA" id="ARBA00023303"/>
    </source>
</evidence>
<comment type="similarity">
    <text evidence="2 15">Belongs to the chloride channel (TC 2.A.49) family.</text>
</comment>
<organism evidence="18 19">
    <name type="scientific">Colocasia esculenta</name>
    <name type="common">Wild taro</name>
    <name type="synonym">Arum esculentum</name>
    <dbReference type="NCBI Taxonomy" id="4460"/>
    <lineage>
        <taxon>Eukaryota</taxon>
        <taxon>Viridiplantae</taxon>
        <taxon>Streptophyta</taxon>
        <taxon>Embryophyta</taxon>
        <taxon>Tracheophyta</taxon>
        <taxon>Spermatophyta</taxon>
        <taxon>Magnoliopsida</taxon>
        <taxon>Liliopsida</taxon>
        <taxon>Araceae</taxon>
        <taxon>Aroideae</taxon>
        <taxon>Colocasieae</taxon>
        <taxon>Colocasia</taxon>
    </lineage>
</organism>
<dbReference type="GO" id="GO:0005254">
    <property type="term" value="F:chloride channel activity"/>
    <property type="evidence" value="ECO:0007669"/>
    <property type="project" value="UniProtKB-UniRule"/>
</dbReference>
<feature type="region of interest" description="Disordered" evidence="16">
    <location>
        <begin position="66"/>
        <end position="101"/>
    </location>
</feature>
<evidence type="ECO:0000256" key="3">
    <source>
        <dbReference type="ARBA" id="ARBA00011738"/>
    </source>
</evidence>
<dbReference type="CDD" id="cd00400">
    <property type="entry name" value="Voltage_gated_ClC"/>
    <property type="match status" value="1"/>
</dbReference>
<evidence type="ECO:0000313" key="19">
    <source>
        <dbReference type="Proteomes" id="UP000652761"/>
    </source>
</evidence>
<feature type="transmembrane region" description="Helical" evidence="15">
    <location>
        <begin position="251"/>
        <end position="269"/>
    </location>
</feature>
<keyword evidence="5 15" id="KW-0812">Transmembrane</keyword>
<dbReference type="GO" id="GO:0005794">
    <property type="term" value="C:Golgi apparatus"/>
    <property type="evidence" value="ECO:0007669"/>
    <property type="project" value="TreeGrafter"/>
</dbReference>
<comment type="caution">
    <text evidence="15">Lacks conserved residue(s) required for the propagation of feature annotation.</text>
</comment>
<dbReference type="PRINTS" id="PR00762">
    <property type="entry name" value="CLCHANNEL"/>
</dbReference>
<keyword evidence="4 15" id="KW-0813">Transport</keyword>
<keyword evidence="7 15" id="KW-1133">Transmembrane helix</keyword>
<dbReference type="InterPro" id="IPR014743">
    <property type="entry name" value="Cl-channel_core"/>
</dbReference>
<dbReference type="SMART" id="SM00116">
    <property type="entry name" value="CBS"/>
    <property type="match status" value="2"/>
</dbReference>
<feature type="transmembrane region" description="Helical" evidence="15">
    <location>
        <begin position="457"/>
        <end position="477"/>
    </location>
</feature>
<dbReference type="AlphaFoldDB" id="A0A843XJ71"/>
<keyword evidence="11" id="KW-0869">Chloride channel</keyword>
<evidence type="ECO:0000256" key="14">
    <source>
        <dbReference type="PROSITE-ProRule" id="PRU00703"/>
    </source>
</evidence>
<feature type="domain" description="CBS" evidence="17">
    <location>
        <begin position="691"/>
        <end position="747"/>
    </location>
</feature>
<dbReference type="OrthoDB" id="4564at2759"/>
<keyword evidence="6" id="KW-0677">Repeat</keyword>
<feature type="transmembrane region" description="Helical" evidence="15">
    <location>
        <begin position="568"/>
        <end position="592"/>
    </location>
</feature>
<dbReference type="Pfam" id="PF00654">
    <property type="entry name" value="Voltage_CLC"/>
    <property type="match status" value="1"/>
</dbReference>
<gene>
    <name evidence="18" type="ORF">Taro_052165</name>
</gene>
<feature type="transmembrane region" description="Helical" evidence="15">
    <location>
        <begin position="420"/>
        <end position="445"/>
    </location>
</feature>
<feature type="region of interest" description="Disordered" evidence="16">
    <location>
        <begin position="141"/>
        <end position="194"/>
    </location>
</feature>
<dbReference type="PANTHER" id="PTHR43427">
    <property type="entry name" value="CHLORIDE CHANNEL PROTEIN CLC-E"/>
    <property type="match status" value="1"/>
</dbReference>
<dbReference type="PROSITE" id="PS51371">
    <property type="entry name" value="CBS"/>
    <property type="match status" value="1"/>
</dbReference>
<evidence type="ECO:0000256" key="10">
    <source>
        <dbReference type="ARBA" id="ARBA00023136"/>
    </source>
</evidence>
<evidence type="ECO:0000256" key="7">
    <source>
        <dbReference type="ARBA" id="ARBA00022989"/>
    </source>
</evidence>
<feature type="compositionally biased region" description="Basic and acidic residues" evidence="16">
    <location>
        <begin position="1"/>
        <end position="10"/>
    </location>
</feature>
<dbReference type="Pfam" id="PF00571">
    <property type="entry name" value="CBS"/>
    <property type="match status" value="1"/>
</dbReference>
<proteinExistence type="inferred from homology"/>
<dbReference type="SUPFAM" id="SSF54631">
    <property type="entry name" value="CBS-domain pair"/>
    <property type="match status" value="1"/>
</dbReference>
<feature type="transmembrane region" description="Helical" evidence="15">
    <location>
        <begin position="534"/>
        <end position="556"/>
    </location>
</feature>
<evidence type="ECO:0000256" key="11">
    <source>
        <dbReference type="ARBA" id="ARBA00023173"/>
    </source>
</evidence>
<evidence type="ECO:0000313" key="18">
    <source>
        <dbReference type="EMBL" id="MQM19165.1"/>
    </source>
</evidence>
<dbReference type="PANTHER" id="PTHR43427:SF3">
    <property type="entry name" value="CHLORIDE CHANNEL PROTEIN CLC-F"/>
    <property type="match status" value="1"/>
</dbReference>
<evidence type="ECO:0000256" key="8">
    <source>
        <dbReference type="ARBA" id="ARBA00023065"/>
    </source>
</evidence>
<accession>A0A843XJ71</accession>
<evidence type="ECO:0000256" key="16">
    <source>
        <dbReference type="SAM" id="MobiDB-lite"/>
    </source>
</evidence>
<feature type="region of interest" description="Disordered" evidence="16">
    <location>
        <begin position="1"/>
        <end position="53"/>
    </location>
</feature>
<dbReference type="InterPro" id="IPR001807">
    <property type="entry name" value="ClC"/>
</dbReference>
<feature type="transmembrane region" description="Helical" evidence="15">
    <location>
        <begin position="910"/>
        <end position="928"/>
    </location>
</feature>
<evidence type="ECO:0000259" key="17">
    <source>
        <dbReference type="PROSITE" id="PS51371"/>
    </source>
</evidence>
<feature type="transmembrane region" description="Helical" evidence="15">
    <location>
        <begin position="340"/>
        <end position="366"/>
    </location>
</feature>
<feature type="transmembrane region" description="Helical" evidence="15">
    <location>
        <begin position="598"/>
        <end position="614"/>
    </location>
</feature>
<evidence type="ECO:0000256" key="5">
    <source>
        <dbReference type="ARBA" id="ARBA00022692"/>
    </source>
</evidence>
<dbReference type="EMBL" id="NMUH01008710">
    <property type="protein sequence ID" value="MQM19165.1"/>
    <property type="molecule type" value="Genomic_DNA"/>
</dbReference>
<sequence length="933" mass="100183">VPSEGGERAEGSAYMSGDFELEDHRALLRTNPSASEPDLEAQGVTTPRRKGIGELLRKLDRGLSGRRLSRRYPDGRGENAPLSPTRLGPATTATTSVQDELGDGAPPEWALLLIGCLLGVATGVCVAAFNRGVSLFCSGGRVPQKRGGDGKPTEFGEGEGQKWPPGMTRWEGKMPAEDAEGDVGGCNREPAGRRRRAMGMQRLCTSRVSRMGRGKEVSRVHIIHEWAWAGTPNEGAAWLRLQRLADTWHRILLIPVTGGVVVGMMHGLLEIFEQIKQSRSSQRSRFDVLSGIFPTVKAIQAAVTLGTGCSLGPEGPSVDIGKSCAYGCSEMMENNRERRIALVAAGAAAGIASGFNAAVAGCFFAIETVLRPLRAENSPPFTTAMIILASVISSTVSNVLLGERPAFTVPTYDLKSAAELPLYLILGMLCGAVSVAFTRLVTWFTKLFEYIKDRFDLPVVVCPALGGLGAGIIALRYPGILYWGFTNVDEILHTGKSASAPGIWLLTQLSAAKVVATALCKGSGLVGGLYAPSLMIGAAVGAVFGGCAAELINSAIPGNAAVAQPQAYALVGMAATLASVCSVPLTSVLLLFELTKDYRILLPLMGAVGLAIWVPSVTNQSKDGEAPEAKGHGHGHGHGYSSISASEEKNETVWRQSSGANDVELSIVEGDRSQEMDVDTILDELKVSQAMSTSYLKVSATNNLTEAMTLMLDNRQTCVMVVDAEDMLEGILTLGDIRRRVSKKSSEMPDSPKMDSAVFDVNAFLVSSICTRGIDYHGSERGLLTCFMDTDLTTAKQLMEAKDVKQLPVVRRGGNQRRDRKRKLLGLLQYDSITQCLRMKTAPIPEPCLERKLNAEKPPSIGENIRKSLQMVIEYFKNRLSLDALRLHRAGMTSFHSGYFLPRPCKGGVICIRFLVLAAGSIFIFFSFPSTPA</sequence>
<keyword evidence="9 14" id="KW-0129">CBS domain</keyword>
<keyword evidence="10 15" id="KW-0472">Membrane</keyword>
<keyword evidence="12 15" id="KW-0868">Chloride</keyword>
<feature type="transmembrane region" description="Helical" evidence="15">
    <location>
        <begin position="378"/>
        <end position="400"/>
    </location>
</feature>
<reference evidence="18" key="1">
    <citation type="submission" date="2017-07" db="EMBL/GenBank/DDBJ databases">
        <title>Taro Niue Genome Assembly and Annotation.</title>
        <authorList>
            <person name="Atibalentja N."/>
            <person name="Keating K."/>
            <person name="Fields C.J."/>
        </authorList>
    </citation>
    <scope>NUCLEOTIDE SEQUENCE</scope>
    <source>
        <strain evidence="18">Niue_2</strain>
        <tissue evidence="18">Leaf</tissue>
    </source>
</reference>
<feature type="region of interest" description="Disordered" evidence="16">
    <location>
        <begin position="621"/>
        <end position="648"/>
    </location>
</feature>
<comment type="subcellular location">
    <subcellularLocation>
        <location evidence="1 15">Membrane</location>
        <topology evidence="1 15">Multi-pass membrane protein</topology>
    </subcellularLocation>
</comment>
<evidence type="ECO:0000256" key="6">
    <source>
        <dbReference type="ARBA" id="ARBA00022737"/>
    </source>
</evidence>